<evidence type="ECO:0000313" key="3">
    <source>
        <dbReference type="Proteomes" id="UP000050761"/>
    </source>
</evidence>
<proteinExistence type="predicted"/>
<feature type="transmembrane region" description="Helical" evidence="1">
    <location>
        <begin position="50"/>
        <end position="69"/>
    </location>
</feature>
<reference evidence="2 3" key="1">
    <citation type="submission" date="2018-11" db="EMBL/GenBank/DDBJ databases">
        <authorList>
            <consortium name="Pathogen Informatics"/>
        </authorList>
    </citation>
    <scope>NUCLEOTIDE SEQUENCE [LARGE SCALE GENOMIC DNA]</scope>
</reference>
<accession>A0A3P8D765</accession>
<keyword evidence="3" id="KW-1185">Reference proteome</keyword>
<reference evidence="4" key="2">
    <citation type="submission" date="2019-09" db="UniProtKB">
        <authorList>
            <consortium name="WormBaseParasite"/>
        </authorList>
    </citation>
    <scope>IDENTIFICATION</scope>
</reference>
<name>A0A183FY13_HELPZ</name>
<protein>
    <submittedName>
        <fullName evidence="4">Essential MCU regulator, mitochondrial</fullName>
    </submittedName>
</protein>
<dbReference type="Proteomes" id="UP000050761">
    <property type="component" value="Unassembled WGS sequence"/>
</dbReference>
<dbReference type="EMBL" id="UZAH01027943">
    <property type="protein sequence ID" value="VDO96388.1"/>
    <property type="molecule type" value="Genomic_DNA"/>
</dbReference>
<evidence type="ECO:0000313" key="2">
    <source>
        <dbReference type="EMBL" id="VDO96388.1"/>
    </source>
</evidence>
<organism evidence="3 4">
    <name type="scientific">Heligmosomoides polygyrus</name>
    <name type="common">Parasitic roundworm</name>
    <dbReference type="NCBI Taxonomy" id="6339"/>
    <lineage>
        <taxon>Eukaryota</taxon>
        <taxon>Metazoa</taxon>
        <taxon>Ecdysozoa</taxon>
        <taxon>Nematoda</taxon>
        <taxon>Chromadorea</taxon>
        <taxon>Rhabditida</taxon>
        <taxon>Rhabditina</taxon>
        <taxon>Rhabditomorpha</taxon>
        <taxon>Strongyloidea</taxon>
        <taxon>Heligmosomidae</taxon>
        <taxon>Heligmosomoides</taxon>
    </lineage>
</organism>
<dbReference type="WBParaSite" id="HPBE_0001349501-mRNA-1">
    <property type="protein sequence ID" value="HPBE_0001349501-mRNA-1"/>
    <property type="gene ID" value="HPBE_0001349501"/>
</dbReference>
<keyword evidence="1" id="KW-1133">Transmembrane helix</keyword>
<keyword evidence="1" id="KW-0472">Membrane</keyword>
<keyword evidence="1" id="KW-0812">Transmembrane</keyword>
<evidence type="ECO:0000256" key="1">
    <source>
        <dbReference type="SAM" id="Phobius"/>
    </source>
</evidence>
<accession>A0A183FY13</accession>
<sequence length="91" mass="9569">MAGQRLTPRVPTLDAWQSPASSACSQPLKAIPPSNPVAPIARLKSPAKPLSLLVLTFVASVSLGAMVAVQTAEWIQHYCIQDSLSGADDDD</sequence>
<dbReference type="AlphaFoldDB" id="A0A183FY13"/>
<evidence type="ECO:0000313" key="4">
    <source>
        <dbReference type="WBParaSite" id="HPBE_0001349501-mRNA-1"/>
    </source>
</evidence>
<gene>
    <name evidence="2" type="ORF">HPBE_LOCUS13494</name>
</gene>